<feature type="chain" id="PRO_5001689768" description="Phytase-like domain-containing protein" evidence="1">
    <location>
        <begin position="18"/>
        <end position="287"/>
    </location>
</feature>
<accession>A0A073IJP0</accession>
<dbReference type="RefSeq" id="WP_025058876.1">
    <property type="nucleotide sequence ID" value="NZ_JAMC01000001.1"/>
</dbReference>
<evidence type="ECO:0000256" key="1">
    <source>
        <dbReference type="SAM" id="SignalP"/>
    </source>
</evidence>
<dbReference type="eggNOG" id="COG4246">
    <property type="taxonomic scope" value="Bacteria"/>
</dbReference>
<feature type="domain" description="Phytase-like" evidence="2">
    <location>
        <begin position="35"/>
        <end position="272"/>
    </location>
</feature>
<protein>
    <recommendedName>
        <fullName evidence="2">Phytase-like domain-containing protein</fullName>
    </recommendedName>
</protein>
<reference evidence="3 4" key="1">
    <citation type="submission" date="2014-01" db="EMBL/GenBank/DDBJ databases">
        <title>Sulfitobacter donghicola JCM 14565 Genome Sequencing.</title>
        <authorList>
            <person name="Lai Q."/>
            <person name="Hong Z."/>
        </authorList>
    </citation>
    <scope>NUCLEOTIDE SEQUENCE [LARGE SCALE GENOMIC DNA]</scope>
    <source>
        <strain evidence="3 4">JCM 14565</strain>
    </source>
</reference>
<proteinExistence type="predicted"/>
<comment type="caution">
    <text evidence="3">The sequence shown here is derived from an EMBL/GenBank/DDBJ whole genome shotgun (WGS) entry which is preliminary data.</text>
</comment>
<dbReference type="Gene3D" id="2.120.10.30">
    <property type="entry name" value="TolB, C-terminal domain"/>
    <property type="match status" value="1"/>
</dbReference>
<dbReference type="InterPro" id="IPR014567">
    <property type="entry name" value="UCP031900"/>
</dbReference>
<sequence>MIRLALILICLCSSVQAGPSLKSNGAFRWELDAPWFGGWSGIEMSGDGQQMTVISDRGQLVRAVVNRSGGRITGVAVQDSKRLGRASGGRLRKKASDAEGLAIGQNGQAYVSFEHRHRIMQTNTQTGRTSGKIGLPFENTLGDNAGVEALAIDASGTLFAIAEQPLAGDAPFPLYAFQGGKWRVSARIPKRGPFVPVGADFDRFNRLWVLERATTPLGFRSRIRRFVIDPSAPQEHTMLTTIPARYDNLEGLSVWSDQRGQMHVTMISDDNFMRILRTQIVEYIVKE</sequence>
<keyword evidence="1" id="KW-0732">Signal</keyword>
<evidence type="ECO:0000313" key="3">
    <source>
        <dbReference type="EMBL" id="KEJ90503.1"/>
    </source>
</evidence>
<keyword evidence="4" id="KW-1185">Reference proteome</keyword>
<dbReference type="InterPro" id="IPR011042">
    <property type="entry name" value="6-blade_b-propeller_TolB-like"/>
</dbReference>
<name>A0A073IJP0_9RHOB</name>
<dbReference type="InterPro" id="IPR027372">
    <property type="entry name" value="Phytase-like_dom"/>
</dbReference>
<dbReference type="EMBL" id="JAMC01000001">
    <property type="protein sequence ID" value="KEJ90503.1"/>
    <property type="molecule type" value="Genomic_DNA"/>
</dbReference>
<dbReference type="STRING" id="1300350.Z948_1467"/>
<dbReference type="PIRSF" id="PIRSF031900">
    <property type="entry name" value="UCP031900"/>
    <property type="match status" value="1"/>
</dbReference>
<dbReference type="AlphaFoldDB" id="A0A073IJP0"/>
<dbReference type="OrthoDB" id="9798693at2"/>
<dbReference type="SUPFAM" id="SSF101898">
    <property type="entry name" value="NHL repeat"/>
    <property type="match status" value="1"/>
</dbReference>
<evidence type="ECO:0000259" key="2">
    <source>
        <dbReference type="Pfam" id="PF13449"/>
    </source>
</evidence>
<feature type="signal peptide" evidence="1">
    <location>
        <begin position="1"/>
        <end position="17"/>
    </location>
</feature>
<dbReference type="Pfam" id="PF13449">
    <property type="entry name" value="Phytase-like"/>
    <property type="match status" value="1"/>
</dbReference>
<gene>
    <name evidence="3" type="ORF">DSW25_00885</name>
</gene>
<dbReference type="Proteomes" id="UP000027734">
    <property type="component" value="Unassembled WGS sequence"/>
</dbReference>
<evidence type="ECO:0000313" key="4">
    <source>
        <dbReference type="Proteomes" id="UP000027734"/>
    </source>
</evidence>
<organism evidence="3 4">
    <name type="scientific">Sulfitobacter donghicola DSW-25 = KCTC 12864 = JCM 14565</name>
    <dbReference type="NCBI Taxonomy" id="1300350"/>
    <lineage>
        <taxon>Bacteria</taxon>
        <taxon>Pseudomonadati</taxon>
        <taxon>Pseudomonadota</taxon>
        <taxon>Alphaproteobacteria</taxon>
        <taxon>Rhodobacterales</taxon>
        <taxon>Roseobacteraceae</taxon>
        <taxon>Sulfitobacter</taxon>
    </lineage>
</organism>